<dbReference type="SUPFAM" id="SSF46565">
    <property type="entry name" value="Chaperone J-domain"/>
    <property type="match status" value="1"/>
</dbReference>
<dbReference type="SUPFAM" id="SSF49493">
    <property type="entry name" value="HSP40/DnaJ peptide-binding domain"/>
    <property type="match status" value="2"/>
</dbReference>
<dbReference type="GO" id="GO:0042026">
    <property type="term" value="P:protein refolding"/>
    <property type="evidence" value="ECO:0007669"/>
    <property type="project" value="TreeGrafter"/>
</dbReference>
<dbReference type="InterPro" id="IPR018253">
    <property type="entry name" value="DnaJ_domain_CS"/>
</dbReference>
<dbReference type="STRING" id="1527444.ucyna2_00475"/>
<organism evidence="3 4">
    <name type="scientific">Candidatus Atelocyanobacterium thalassa isolate SIO64986</name>
    <dbReference type="NCBI Taxonomy" id="1527444"/>
    <lineage>
        <taxon>Bacteria</taxon>
        <taxon>Bacillati</taxon>
        <taxon>Cyanobacteriota</taxon>
        <taxon>Cyanophyceae</taxon>
        <taxon>Oscillatoriophycideae</taxon>
        <taxon>Chroococcales</taxon>
        <taxon>Aphanothecaceae</taxon>
        <taxon>Candidatus Atelocyanobacterium</taxon>
        <taxon>Candidatus Atelocyanobacterium thalassae</taxon>
    </lineage>
</organism>
<evidence type="ECO:0000313" key="4">
    <source>
        <dbReference type="Proteomes" id="UP000028922"/>
    </source>
</evidence>
<dbReference type="GO" id="GO:0005737">
    <property type="term" value="C:cytoplasm"/>
    <property type="evidence" value="ECO:0007669"/>
    <property type="project" value="TreeGrafter"/>
</dbReference>
<dbReference type="GO" id="GO:0051082">
    <property type="term" value="F:unfolded protein binding"/>
    <property type="evidence" value="ECO:0007669"/>
    <property type="project" value="InterPro"/>
</dbReference>
<sequence>MDYKDYYRILEVSKSANENEIKKAFRKLAVKYHPDRNPGNKKAEEHFKEISEAYEVLSDTEQRKQYDQSNKSYTHTNYSYNQNNIKNNKKCTNTNNFDLSKYRSFEEFISDLFGYTSTHKTSKTEFNNRSSGNVEYEGTSSKQETTLHLTYSEGFYGTQKRVNLGNKIINVRIPSGAKNGSRIKVRQKSINNPQNKHEEDFYLNIKLTPHPFFSFESDSLTCEIPITFDEAILGTNIDVPTPDGIVTVKVPAGIRNGTFMRLRGKGWIHPKNNRGDQLVKITIDTPQNVNNVEKDYYKKIFDNRNYDPRDDIKNIKL</sequence>
<dbReference type="EMBL" id="JPSP01000004">
    <property type="protein sequence ID" value="KFF41602.1"/>
    <property type="molecule type" value="Genomic_DNA"/>
</dbReference>
<dbReference type="PANTHER" id="PTHR43096:SF52">
    <property type="entry name" value="DNAJ HOMOLOG 1, MITOCHONDRIAL-RELATED"/>
    <property type="match status" value="1"/>
</dbReference>
<dbReference type="InterPro" id="IPR008971">
    <property type="entry name" value="HSP40/DnaJ_pept-bd"/>
</dbReference>
<evidence type="ECO:0000256" key="1">
    <source>
        <dbReference type="ARBA" id="ARBA00023186"/>
    </source>
</evidence>
<dbReference type="InterPro" id="IPR001623">
    <property type="entry name" value="DnaJ_domain"/>
</dbReference>
<evidence type="ECO:0000259" key="2">
    <source>
        <dbReference type="PROSITE" id="PS50076"/>
    </source>
</evidence>
<accession>A0A086CHD8</accession>
<dbReference type="AlphaFoldDB" id="A0A086CHD8"/>
<dbReference type="Pfam" id="PF01556">
    <property type="entry name" value="DnaJ_C"/>
    <property type="match status" value="1"/>
</dbReference>
<dbReference type="CDD" id="cd06257">
    <property type="entry name" value="DnaJ"/>
    <property type="match status" value="1"/>
</dbReference>
<dbReference type="PROSITE" id="PS50076">
    <property type="entry name" value="DNAJ_2"/>
    <property type="match status" value="1"/>
</dbReference>
<evidence type="ECO:0000313" key="3">
    <source>
        <dbReference type="EMBL" id="KFF41602.1"/>
    </source>
</evidence>
<dbReference type="InterPro" id="IPR002939">
    <property type="entry name" value="DnaJ_C"/>
</dbReference>
<dbReference type="Gene3D" id="1.10.287.110">
    <property type="entry name" value="DnaJ domain"/>
    <property type="match status" value="1"/>
</dbReference>
<name>A0A086CHD8_9CHRO</name>
<dbReference type="eggNOG" id="COG0484">
    <property type="taxonomic scope" value="Bacteria"/>
</dbReference>
<comment type="caution">
    <text evidence="3">The sequence shown here is derived from an EMBL/GenBank/DDBJ whole genome shotgun (WGS) entry which is preliminary data.</text>
</comment>
<reference evidence="3 4" key="1">
    <citation type="submission" date="2014-08" db="EMBL/GenBank/DDBJ databases">
        <title>Comparative genomics reveals surprising divergence of two closely related strains of uncultivated UCYN-A cyanobacteria.</title>
        <authorList>
            <person name="Bombar D."/>
            <person name="Heller P."/>
            <person name="Sanchez-Baracaldo P."/>
            <person name="Carter B.J."/>
            <person name="Zert J.P."/>
        </authorList>
    </citation>
    <scope>NUCLEOTIDE SEQUENCE [LARGE SCALE GENOMIC DNA]</scope>
</reference>
<dbReference type="PATRIC" id="fig|1527444.3.peg.456"/>
<dbReference type="SMART" id="SM00271">
    <property type="entry name" value="DnaJ"/>
    <property type="match status" value="1"/>
</dbReference>
<dbReference type="InterPro" id="IPR036869">
    <property type="entry name" value="J_dom_sf"/>
</dbReference>
<dbReference type="Gene3D" id="2.60.260.20">
    <property type="entry name" value="Urease metallochaperone UreE, N-terminal domain"/>
    <property type="match status" value="2"/>
</dbReference>
<dbReference type="Proteomes" id="UP000028922">
    <property type="component" value="Unassembled WGS sequence"/>
</dbReference>
<dbReference type="CDD" id="cd10747">
    <property type="entry name" value="DnaJ_C"/>
    <property type="match status" value="1"/>
</dbReference>
<dbReference type="FunFam" id="2.60.260.20:FF:000013">
    <property type="entry name" value="DnaJ subfamily B member 11"/>
    <property type="match status" value="1"/>
</dbReference>
<protein>
    <submittedName>
        <fullName evidence="3">DnaJ-class molecular chaperone with C-terminal Zn finger domain</fullName>
    </submittedName>
</protein>
<gene>
    <name evidence="3" type="ORF">ucyna2_00475</name>
</gene>
<keyword evidence="1" id="KW-0143">Chaperone</keyword>
<dbReference type="PANTHER" id="PTHR43096">
    <property type="entry name" value="DNAJ HOMOLOG 1, MITOCHONDRIAL-RELATED"/>
    <property type="match status" value="1"/>
</dbReference>
<proteinExistence type="predicted"/>
<dbReference type="PRINTS" id="PR00625">
    <property type="entry name" value="JDOMAIN"/>
</dbReference>
<feature type="domain" description="J" evidence="2">
    <location>
        <begin position="5"/>
        <end position="70"/>
    </location>
</feature>
<dbReference type="Pfam" id="PF00226">
    <property type="entry name" value="DnaJ"/>
    <property type="match status" value="1"/>
</dbReference>
<dbReference type="PROSITE" id="PS00636">
    <property type="entry name" value="DNAJ_1"/>
    <property type="match status" value="1"/>
</dbReference>